<evidence type="ECO:0000313" key="4">
    <source>
        <dbReference type="Proteomes" id="UP000253273"/>
    </source>
</evidence>
<dbReference type="AlphaFoldDB" id="A0A345E1G2"/>
<dbReference type="Gene3D" id="2.160.20.80">
    <property type="entry name" value="E3 ubiquitin-protein ligase SopA"/>
    <property type="match status" value="3"/>
</dbReference>
<evidence type="ECO:0000256" key="2">
    <source>
        <dbReference type="SAM" id="Phobius"/>
    </source>
</evidence>
<evidence type="ECO:0000313" key="3">
    <source>
        <dbReference type="EMBL" id="AXG06034.1"/>
    </source>
</evidence>
<dbReference type="KEGG" id="haj:DU500_06020"/>
<keyword evidence="2" id="KW-1133">Transmembrane helix</keyword>
<reference evidence="3 4" key="1">
    <citation type="submission" date="2018-07" db="EMBL/GenBank/DDBJ databases">
        <title>Genome sequences of Haloplanus sp. CBA1113.</title>
        <authorList>
            <person name="Kim Y.B."/>
            <person name="Roh S.W."/>
        </authorList>
    </citation>
    <scope>NUCLEOTIDE SEQUENCE [LARGE SCALE GENOMIC DNA]</scope>
    <source>
        <strain evidence="3 4">CBA1113</strain>
    </source>
</reference>
<feature type="transmembrane region" description="Helical" evidence="2">
    <location>
        <begin position="360"/>
        <end position="377"/>
    </location>
</feature>
<feature type="transmembrane region" description="Helical" evidence="2">
    <location>
        <begin position="329"/>
        <end position="348"/>
    </location>
</feature>
<dbReference type="InterPro" id="IPR001646">
    <property type="entry name" value="5peptide_repeat"/>
</dbReference>
<dbReference type="RefSeq" id="WP_114585180.1">
    <property type="nucleotide sequence ID" value="NZ_CP031150.1"/>
</dbReference>
<dbReference type="EMBL" id="CP031150">
    <property type="protein sequence ID" value="AXG06034.1"/>
    <property type="molecule type" value="Genomic_DNA"/>
</dbReference>
<feature type="transmembrane region" description="Helical" evidence="2">
    <location>
        <begin position="397"/>
        <end position="417"/>
    </location>
</feature>
<organism evidence="3 4">
    <name type="scientific">Haloplanus rubicundus</name>
    <dbReference type="NCBI Taxonomy" id="1547898"/>
    <lineage>
        <taxon>Archaea</taxon>
        <taxon>Methanobacteriati</taxon>
        <taxon>Methanobacteriota</taxon>
        <taxon>Stenosarchaea group</taxon>
        <taxon>Halobacteria</taxon>
        <taxon>Halobacteriales</taxon>
        <taxon>Haloferacaceae</taxon>
        <taxon>Haloplanus</taxon>
    </lineage>
</organism>
<name>A0A345E1G2_9EURY</name>
<sequence>MAGSTYAIPNDEDVTADDIHEGTDLSGADLSHAALFDADLADADLSGADLSNADLVGADLSGANLSHSLVGVRLVGSIDDVLSEHGVSAGDVGTPFWGANLSDANLQGACLDGADLRAANLGDAHLESASLEEAKLQRPEMISGGGATIHFHPTNFTDAHLRGAQLEGAELRGADFSDADLSGAILPNASLSDPRLSNADLTGADLHGADFSNADLSGVNIRRIAVDDIRLDDIDSVVVNSDTSVSTYVPLRSGFRHSPVRSNSQLWDSRAQGYEKLRRVFKLKGLDGHHRRLYSYQRRARAKEALRRKRLGQWLGNNLSRVLTGHGVLISRVLIWTALFVIGPTLWYTQLPRQSIEAGALYYSIVTFVTAPPHPILNLQGTTQVILPISRQSLTQGIVLLQTYAGTVLIILLGYVLGNRDPI</sequence>
<dbReference type="Pfam" id="PF00805">
    <property type="entry name" value="Pentapeptide"/>
    <property type="match status" value="3"/>
</dbReference>
<keyword evidence="1" id="KW-0677">Repeat</keyword>
<keyword evidence="2" id="KW-0472">Membrane</keyword>
<dbReference type="GeneID" id="37282923"/>
<keyword evidence="4" id="KW-1185">Reference proteome</keyword>
<proteinExistence type="predicted"/>
<dbReference type="PANTHER" id="PTHR47485">
    <property type="entry name" value="THYLAKOID LUMENAL 17.4 KDA PROTEIN, CHLOROPLASTIC"/>
    <property type="match status" value="1"/>
</dbReference>
<dbReference type="PANTHER" id="PTHR47485:SF1">
    <property type="entry name" value="THYLAKOID LUMENAL 17.4 KDA PROTEIN, CHLOROPLASTIC"/>
    <property type="match status" value="1"/>
</dbReference>
<evidence type="ECO:0000256" key="1">
    <source>
        <dbReference type="ARBA" id="ARBA00022737"/>
    </source>
</evidence>
<protein>
    <submittedName>
        <fullName evidence="3">Pentapeptide repeat-containing protein</fullName>
    </submittedName>
</protein>
<dbReference type="SUPFAM" id="SSF141571">
    <property type="entry name" value="Pentapeptide repeat-like"/>
    <property type="match status" value="2"/>
</dbReference>
<gene>
    <name evidence="3" type="ORF">DU500_06020</name>
</gene>
<dbReference type="OrthoDB" id="199127at2157"/>
<keyword evidence="2" id="KW-0812">Transmembrane</keyword>
<dbReference type="Proteomes" id="UP000253273">
    <property type="component" value="Chromosome"/>
</dbReference>
<accession>A0A345E1G2</accession>